<dbReference type="GO" id="GO:0006520">
    <property type="term" value="P:amino acid metabolic process"/>
    <property type="evidence" value="ECO:0007669"/>
    <property type="project" value="TreeGrafter"/>
</dbReference>
<dbReference type="Pfam" id="PF00155">
    <property type="entry name" value="Aminotran_1_2"/>
    <property type="match status" value="1"/>
</dbReference>
<dbReference type="InterPro" id="IPR015422">
    <property type="entry name" value="PyrdxlP-dep_Trfase_small"/>
</dbReference>
<dbReference type="InterPro" id="IPR050478">
    <property type="entry name" value="Ethylene_sulfur-biosynth"/>
</dbReference>
<keyword evidence="1" id="KW-0663">Pyridoxal phosphate</keyword>
<dbReference type="InterPro" id="IPR015421">
    <property type="entry name" value="PyrdxlP-dep_Trfase_major"/>
</dbReference>
<keyword evidence="4" id="KW-1185">Reference proteome</keyword>
<dbReference type="SUPFAM" id="SSF53383">
    <property type="entry name" value="PLP-dependent transferases"/>
    <property type="match status" value="1"/>
</dbReference>
<dbReference type="Proteomes" id="UP001212841">
    <property type="component" value="Unassembled WGS sequence"/>
</dbReference>
<dbReference type="InterPro" id="IPR015424">
    <property type="entry name" value="PyrdxlP-dep_Trfase"/>
</dbReference>
<protein>
    <recommendedName>
        <fullName evidence="2">Aminotransferase class I/classII large domain-containing protein</fullName>
    </recommendedName>
</protein>
<dbReference type="GO" id="GO:0008483">
    <property type="term" value="F:transaminase activity"/>
    <property type="evidence" value="ECO:0007669"/>
    <property type="project" value="TreeGrafter"/>
</dbReference>
<name>A0AAD5S2N4_9FUNG</name>
<dbReference type="EMBL" id="JADGJD010001762">
    <property type="protein sequence ID" value="KAJ3038138.1"/>
    <property type="molecule type" value="Genomic_DNA"/>
</dbReference>
<dbReference type="GO" id="GO:0030170">
    <property type="term" value="F:pyridoxal phosphate binding"/>
    <property type="evidence" value="ECO:0007669"/>
    <property type="project" value="InterPro"/>
</dbReference>
<proteinExistence type="predicted"/>
<dbReference type="PANTHER" id="PTHR43795:SF39">
    <property type="entry name" value="AMINOTRANSFERASE CLASS I_CLASSII DOMAIN-CONTAINING PROTEIN"/>
    <property type="match status" value="1"/>
</dbReference>
<organism evidence="3 4">
    <name type="scientific">Rhizophlyctis rosea</name>
    <dbReference type="NCBI Taxonomy" id="64517"/>
    <lineage>
        <taxon>Eukaryota</taxon>
        <taxon>Fungi</taxon>
        <taxon>Fungi incertae sedis</taxon>
        <taxon>Chytridiomycota</taxon>
        <taxon>Chytridiomycota incertae sedis</taxon>
        <taxon>Chytridiomycetes</taxon>
        <taxon>Rhizophlyctidales</taxon>
        <taxon>Rhizophlyctidaceae</taxon>
        <taxon>Rhizophlyctis</taxon>
    </lineage>
</organism>
<evidence type="ECO:0000259" key="2">
    <source>
        <dbReference type="Pfam" id="PF00155"/>
    </source>
</evidence>
<dbReference type="PRINTS" id="PR00753">
    <property type="entry name" value="ACCSYNTHASE"/>
</dbReference>
<sequence length="396" mass="43843">MYGSTELRRELAELVNTRFKAKRQVDEHNIFVTNGAGSAVNDLILATCDAGDGVLIPSPYYGGFEPDARIVGKVHSVPVPAPQSSPHFQPSIPAFESAMQLARLHNIAIKAIIVCTPNNPTGRTIPREIIRSYLEFAKQHKLHAIVDEVYALSVFREDEAAGLAPFESVLSWENIPDPERTHIVWSFSKDFGMSGMRSAAAITYSKAVHHAMHPYAVFTAIPRAIEDALTRMLSDTDFVTSYLAENNRRINDHYEHLTKILTTAGIEYLPANAAFFLWIDLRKWVNLLAGHTAGSHVQRNDETHLLATITEPPTPTSEDTTGALPPLAPIPTNRKEELCLFEKFIDGGVYAAPGAAFASPESGWFRIVYAMDKEILEEAVGRMVKVLRQIEAESHS</sequence>
<gene>
    <name evidence="3" type="ORF">HK097_003268</name>
</gene>
<comment type="caution">
    <text evidence="3">The sequence shown here is derived from an EMBL/GenBank/DDBJ whole genome shotgun (WGS) entry which is preliminary data.</text>
</comment>
<feature type="domain" description="Aminotransferase class I/classII large" evidence="2">
    <location>
        <begin position="2"/>
        <end position="382"/>
    </location>
</feature>
<accession>A0AAD5S2N4</accession>
<dbReference type="Gene3D" id="3.90.1150.10">
    <property type="entry name" value="Aspartate Aminotransferase, domain 1"/>
    <property type="match status" value="1"/>
</dbReference>
<dbReference type="Gene3D" id="3.40.640.10">
    <property type="entry name" value="Type I PLP-dependent aspartate aminotransferase-like (Major domain)"/>
    <property type="match status" value="1"/>
</dbReference>
<dbReference type="InterPro" id="IPR004839">
    <property type="entry name" value="Aminotransferase_I/II_large"/>
</dbReference>
<evidence type="ECO:0000313" key="3">
    <source>
        <dbReference type="EMBL" id="KAJ3038138.1"/>
    </source>
</evidence>
<dbReference type="PANTHER" id="PTHR43795">
    <property type="entry name" value="BIFUNCTIONAL ASPARTATE AMINOTRANSFERASE AND GLUTAMATE/ASPARTATE-PREPHENATE AMINOTRANSFERASE-RELATED"/>
    <property type="match status" value="1"/>
</dbReference>
<dbReference type="CDD" id="cd00609">
    <property type="entry name" value="AAT_like"/>
    <property type="match status" value="1"/>
</dbReference>
<dbReference type="AlphaFoldDB" id="A0AAD5S2N4"/>
<evidence type="ECO:0000256" key="1">
    <source>
        <dbReference type="ARBA" id="ARBA00022898"/>
    </source>
</evidence>
<reference evidence="3" key="1">
    <citation type="submission" date="2020-05" db="EMBL/GenBank/DDBJ databases">
        <title>Phylogenomic resolution of chytrid fungi.</title>
        <authorList>
            <person name="Stajich J.E."/>
            <person name="Amses K."/>
            <person name="Simmons R."/>
            <person name="Seto K."/>
            <person name="Myers J."/>
            <person name="Bonds A."/>
            <person name="Quandt C.A."/>
            <person name="Barry K."/>
            <person name="Liu P."/>
            <person name="Grigoriev I."/>
            <person name="Longcore J.E."/>
            <person name="James T.Y."/>
        </authorList>
    </citation>
    <scope>NUCLEOTIDE SEQUENCE</scope>
    <source>
        <strain evidence="3">JEL0318</strain>
    </source>
</reference>
<evidence type="ECO:0000313" key="4">
    <source>
        <dbReference type="Proteomes" id="UP001212841"/>
    </source>
</evidence>